<gene>
    <name evidence="1" type="ORF">Tci_898464</name>
</gene>
<organism evidence="1">
    <name type="scientific">Tanacetum cinerariifolium</name>
    <name type="common">Dalmatian daisy</name>
    <name type="synonym">Chrysanthemum cinerariifolium</name>
    <dbReference type="NCBI Taxonomy" id="118510"/>
    <lineage>
        <taxon>Eukaryota</taxon>
        <taxon>Viridiplantae</taxon>
        <taxon>Streptophyta</taxon>
        <taxon>Embryophyta</taxon>
        <taxon>Tracheophyta</taxon>
        <taxon>Spermatophyta</taxon>
        <taxon>Magnoliopsida</taxon>
        <taxon>eudicotyledons</taxon>
        <taxon>Gunneridae</taxon>
        <taxon>Pentapetalae</taxon>
        <taxon>asterids</taxon>
        <taxon>campanulids</taxon>
        <taxon>Asterales</taxon>
        <taxon>Asteraceae</taxon>
        <taxon>Asteroideae</taxon>
        <taxon>Anthemideae</taxon>
        <taxon>Anthemidinae</taxon>
        <taxon>Tanacetum</taxon>
    </lineage>
</organism>
<sequence>MALDSWGGNDISLTNSTCQDYNPVNPADSTGWGKGRFYAGRGNFGSARGTYIGNNTSIDLAVRPIGADQNSGEQFMWEGYFTDWTGIIVSSTATTTTLSNFSQPFASSHYAIITRGTGVGQSRR</sequence>
<proteinExistence type="predicted"/>
<name>A0A699UU97_TANCI</name>
<accession>A0A699UU97</accession>
<dbReference type="AlphaFoldDB" id="A0A699UU97"/>
<protein>
    <submittedName>
        <fullName evidence="1">Uncharacterized protein</fullName>
    </submittedName>
</protein>
<evidence type="ECO:0000313" key="1">
    <source>
        <dbReference type="EMBL" id="GFD26495.1"/>
    </source>
</evidence>
<feature type="non-terminal residue" evidence="1">
    <location>
        <position position="124"/>
    </location>
</feature>
<reference evidence="1" key="1">
    <citation type="journal article" date="2019" name="Sci. Rep.">
        <title>Draft genome of Tanacetum cinerariifolium, the natural source of mosquito coil.</title>
        <authorList>
            <person name="Yamashiro T."/>
            <person name="Shiraishi A."/>
            <person name="Satake H."/>
            <person name="Nakayama K."/>
        </authorList>
    </citation>
    <scope>NUCLEOTIDE SEQUENCE</scope>
</reference>
<comment type="caution">
    <text evidence="1">The sequence shown here is derived from an EMBL/GenBank/DDBJ whole genome shotgun (WGS) entry which is preliminary data.</text>
</comment>
<dbReference type="EMBL" id="BKCJ011369213">
    <property type="protein sequence ID" value="GFD26495.1"/>
    <property type="molecule type" value="Genomic_DNA"/>
</dbReference>